<sequence>MATSEQSVQQGPTGNIMEIKFDPLRFINRMVLILLLSTSILSNEIRITQLNYETGYTILKKEKLDVIQDFSKEQFKLKEGGVTHSATTSSAILTMNPISSSITTNTINPIFKTTDTGC</sequence>
<comment type="caution">
    <text evidence="1">The sequence shown here is derived from an EMBL/GenBank/DDBJ whole genome shotgun (WGS) entry which is preliminary data.</text>
</comment>
<accession>A0A811V6J4</accession>
<reference evidence="1" key="1">
    <citation type="submission" date="2020-11" db="EMBL/GenBank/DDBJ databases">
        <authorList>
            <person name="Whitehead M."/>
        </authorList>
    </citation>
    <scope>NUCLEOTIDE SEQUENCE</scope>
    <source>
        <strain evidence="1">EGII</strain>
    </source>
</reference>
<proteinExistence type="predicted"/>
<organism evidence="1 2">
    <name type="scientific">Ceratitis capitata</name>
    <name type="common">Mediterranean fruit fly</name>
    <name type="synonym">Tephritis capitata</name>
    <dbReference type="NCBI Taxonomy" id="7213"/>
    <lineage>
        <taxon>Eukaryota</taxon>
        <taxon>Metazoa</taxon>
        <taxon>Ecdysozoa</taxon>
        <taxon>Arthropoda</taxon>
        <taxon>Hexapoda</taxon>
        <taxon>Insecta</taxon>
        <taxon>Pterygota</taxon>
        <taxon>Neoptera</taxon>
        <taxon>Endopterygota</taxon>
        <taxon>Diptera</taxon>
        <taxon>Brachycera</taxon>
        <taxon>Muscomorpha</taxon>
        <taxon>Tephritoidea</taxon>
        <taxon>Tephritidae</taxon>
        <taxon>Ceratitis</taxon>
        <taxon>Ceratitis</taxon>
    </lineage>
</organism>
<dbReference type="EMBL" id="CAJHJT010000034">
    <property type="protein sequence ID" value="CAD7006148.1"/>
    <property type="molecule type" value="Genomic_DNA"/>
</dbReference>
<dbReference type="OrthoDB" id="7989412at2759"/>
<keyword evidence="2" id="KW-1185">Reference proteome</keyword>
<dbReference type="AlphaFoldDB" id="A0A811V6J4"/>
<evidence type="ECO:0000313" key="2">
    <source>
        <dbReference type="Proteomes" id="UP000606786"/>
    </source>
</evidence>
<evidence type="ECO:0000313" key="1">
    <source>
        <dbReference type="EMBL" id="CAD7006148.1"/>
    </source>
</evidence>
<name>A0A811V6J4_CERCA</name>
<gene>
    <name evidence="1" type="ORF">CCAP1982_LOCUS14476</name>
</gene>
<protein>
    <submittedName>
        <fullName evidence="1">(Mediterranean fruit fly) hypothetical protein</fullName>
    </submittedName>
</protein>
<dbReference type="Proteomes" id="UP000606786">
    <property type="component" value="Unassembled WGS sequence"/>
</dbReference>